<dbReference type="Gene3D" id="1.10.1420.10">
    <property type="match status" value="2"/>
</dbReference>
<dbReference type="STRING" id="35608.A0A2U1NTJ3"/>
<organism evidence="1 2">
    <name type="scientific">Artemisia annua</name>
    <name type="common">Sweet wormwood</name>
    <dbReference type="NCBI Taxonomy" id="35608"/>
    <lineage>
        <taxon>Eukaryota</taxon>
        <taxon>Viridiplantae</taxon>
        <taxon>Streptophyta</taxon>
        <taxon>Embryophyta</taxon>
        <taxon>Tracheophyta</taxon>
        <taxon>Spermatophyta</taxon>
        <taxon>Magnoliopsida</taxon>
        <taxon>eudicotyledons</taxon>
        <taxon>Gunneridae</taxon>
        <taxon>Pentapetalae</taxon>
        <taxon>asterids</taxon>
        <taxon>campanulids</taxon>
        <taxon>Asterales</taxon>
        <taxon>Asteraceae</taxon>
        <taxon>Asteroideae</taxon>
        <taxon>Anthemideae</taxon>
        <taxon>Artemisiinae</taxon>
        <taxon>Artemisia</taxon>
    </lineage>
</organism>
<comment type="caution">
    <text evidence="1">The sequence shown here is derived from an EMBL/GenBank/DDBJ whole genome shotgun (WGS) entry which is preliminary data.</text>
</comment>
<keyword evidence="2" id="KW-1185">Reference proteome</keyword>
<sequence>MLMMILLDLYMTQTQSRNARRSSFASSIGFCKKLAMLPDIEQLFACIFSCSEAQGRNLSKVVLYEDASNKQLKEFVLVLSGCEIIINACSSLGKDLSDVSAALRNFKNAFDWTVLIIIVGSNCLTKFYFTRLAIIRRVAGGPFFFCRDSFL</sequence>
<dbReference type="AlphaFoldDB" id="A0A2U1NTJ3"/>
<dbReference type="OrthoDB" id="10252754at2759"/>
<accession>A0A2U1NTJ3</accession>
<evidence type="ECO:0000313" key="1">
    <source>
        <dbReference type="EMBL" id="PWA76822.1"/>
    </source>
</evidence>
<dbReference type="EMBL" id="PKPP01002217">
    <property type="protein sequence ID" value="PWA76822.1"/>
    <property type="molecule type" value="Genomic_DNA"/>
</dbReference>
<gene>
    <name evidence="1" type="ORF">CTI12_AA229390</name>
</gene>
<protein>
    <submittedName>
        <fullName evidence="1">DNA mismatch repair protein Msh6</fullName>
    </submittedName>
</protein>
<dbReference type="Proteomes" id="UP000245207">
    <property type="component" value="Unassembled WGS sequence"/>
</dbReference>
<evidence type="ECO:0000313" key="2">
    <source>
        <dbReference type="Proteomes" id="UP000245207"/>
    </source>
</evidence>
<name>A0A2U1NTJ3_ARTAN</name>
<proteinExistence type="predicted"/>
<reference evidence="1 2" key="1">
    <citation type="journal article" date="2018" name="Mol. Plant">
        <title>The genome of Artemisia annua provides insight into the evolution of Asteraceae family and artemisinin biosynthesis.</title>
        <authorList>
            <person name="Shen Q."/>
            <person name="Zhang L."/>
            <person name="Liao Z."/>
            <person name="Wang S."/>
            <person name="Yan T."/>
            <person name="Shi P."/>
            <person name="Liu M."/>
            <person name="Fu X."/>
            <person name="Pan Q."/>
            <person name="Wang Y."/>
            <person name="Lv Z."/>
            <person name="Lu X."/>
            <person name="Zhang F."/>
            <person name="Jiang W."/>
            <person name="Ma Y."/>
            <person name="Chen M."/>
            <person name="Hao X."/>
            <person name="Li L."/>
            <person name="Tang Y."/>
            <person name="Lv G."/>
            <person name="Zhou Y."/>
            <person name="Sun X."/>
            <person name="Brodelius P.E."/>
            <person name="Rose J.K.C."/>
            <person name="Tang K."/>
        </authorList>
    </citation>
    <scope>NUCLEOTIDE SEQUENCE [LARGE SCALE GENOMIC DNA]</scope>
    <source>
        <strain evidence="2">cv. Huhao1</strain>
        <tissue evidence="1">Leaf</tissue>
    </source>
</reference>